<keyword evidence="4" id="KW-0472">Membrane</keyword>
<dbReference type="AlphaFoldDB" id="A0A0D2ATQ0"/>
<evidence type="ECO:0000256" key="1">
    <source>
        <dbReference type="ARBA" id="ARBA00004141"/>
    </source>
</evidence>
<dbReference type="VEuPathDB" id="FungiDB:PV08_11058"/>
<accession>A0A0D2ATQ0</accession>
<dbReference type="PANTHER" id="PTHR23502:SF181">
    <property type="entry name" value="MAJOR FACILITATOR SUPERFAMILY (MFS) PROFILE DOMAIN-CONTAINING PROTEIN"/>
    <property type="match status" value="1"/>
</dbReference>
<protein>
    <recommendedName>
        <fullName evidence="7">Major facilitator superfamily (MFS) profile domain-containing protein</fullName>
    </recommendedName>
</protein>
<keyword evidence="3" id="KW-1133">Transmembrane helix</keyword>
<dbReference type="InterPro" id="IPR005828">
    <property type="entry name" value="MFS_sugar_transport-like"/>
</dbReference>
<organism evidence="5 6">
    <name type="scientific">Exophiala spinifera</name>
    <dbReference type="NCBI Taxonomy" id="91928"/>
    <lineage>
        <taxon>Eukaryota</taxon>
        <taxon>Fungi</taxon>
        <taxon>Dikarya</taxon>
        <taxon>Ascomycota</taxon>
        <taxon>Pezizomycotina</taxon>
        <taxon>Eurotiomycetes</taxon>
        <taxon>Chaetothyriomycetidae</taxon>
        <taxon>Chaetothyriales</taxon>
        <taxon>Herpotrichiellaceae</taxon>
        <taxon>Exophiala</taxon>
    </lineage>
</organism>
<reference evidence="5 6" key="1">
    <citation type="submission" date="2015-01" db="EMBL/GenBank/DDBJ databases">
        <title>The Genome Sequence of Exophiala spinifera CBS89968.</title>
        <authorList>
            <consortium name="The Broad Institute Genomics Platform"/>
            <person name="Cuomo C."/>
            <person name="de Hoog S."/>
            <person name="Gorbushina A."/>
            <person name="Stielow B."/>
            <person name="Teixiera M."/>
            <person name="Abouelleil A."/>
            <person name="Chapman S.B."/>
            <person name="Priest M."/>
            <person name="Young S.K."/>
            <person name="Wortman J."/>
            <person name="Nusbaum C."/>
            <person name="Birren B."/>
        </authorList>
    </citation>
    <scope>NUCLEOTIDE SEQUENCE [LARGE SCALE GENOMIC DNA]</scope>
    <source>
        <strain evidence="5 6">CBS 89968</strain>
    </source>
</reference>
<dbReference type="SUPFAM" id="SSF103473">
    <property type="entry name" value="MFS general substrate transporter"/>
    <property type="match status" value="1"/>
</dbReference>
<evidence type="ECO:0000256" key="4">
    <source>
        <dbReference type="ARBA" id="ARBA00023136"/>
    </source>
</evidence>
<gene>
    <name evidence="5" type="ORF">PV08_11058</name>
</gene>
<dbReference type="OrthoDB" id="2585655at2759"/>
<evidence type="ECO:0000313" key="5">
    <source>
        <dbReference type="EMBL" id="KIW10098.1"/>
    </source>
</evidence>
<sequence>MSGWKYAFSLPKRKSLMLSLLEPQNLLPEDHVRLVPQPTTTIRDPLTWPTWRKLAILFCSSYYAAVADLTSAMSSSMLPIMVYQYHPPQTFCTLTHLVSVNVIMLGGFNVFGPRPVLVIASLIMTLGSLGCALSKNSFTALLASRAIQGLGGGPADTIAAENLGDIFFVH</sequence>
<dbReference type="HOGENOM" id="CLU_1570681_0_0_1"/>
<dbReference type="PANTHER" id="PTHR23502">
    <property type="entry name" value="MAJOR FACILITATOR SUPERFAMILY"/>
    <property type="match status" value="1"/>
</dbReference>
<dbReference type="Gene3D" id="1.20.1720.10">
    <property type="entry name" value="Multidrug resistance protein D"/>
    <property type="match status" value="1"/>
</dbReference>
<evidence type="ECO:0000256" key="3">
    <source>
        <dbReference type="ARBA" id="ARBA00022989"/>
    </source>
</evidence>
<name>A0A0D2ATQ0_9EURO</name>
<dbReference type="EMBL" id="KN847500">
    <property type="protein sequence ID" value="KIW10098.1"/>
    <property type="molecule type" value="Genomic_DNA"/>
</dbReference>
<dbReference type="GeneID" id="27338141"/>
<keyword evidence="6" id="KW-1185">Reference proteome</keyword>
<evidence type="ECO:0000256" key="2">
    <source>
        <dbReference type="ARBA" id="ARBA00022692"/>
    </source>
</evidence>
<evidence type="ECO:0008006" key="7">
    <source>
        <dbReference type="Google" id="ProtNLM"/>
    </source>
</evidence>
<dbReference type="RefSeq" id="XP_016230314.1">
    <property type="nucleotide sequence ID" value="XM_016385370.1"/>
</dbReference>
<keyword evidence="2" id="KW-0812">Transmembrane</keyword>
<dbReference type="Pfam" id="PF00083">
    <property type="entry name" value="Sugar_tr"/>
    <property type="match status" value="1"/>
</dbReference>
<proteinExistence type="predicted"/>
<dbReference type="InterPro" id="IPR036259">
    <property type="entry name" value="MFS_trans_sf"/>
</dbReference>
<dbReference type="Proteomes" id="UP000053328">
    <property type="component" value="Unassembled WGS sequence"/>
</dbReference>
<comment type="subcellular location">
    <subcellularLocation>
        <location evidence="1">Membrane</location>
        <topology evidence="1">Multi-pass membrane protein</topology>
    </subcellularLocation>
</comment>
<dbReference type="GO" id="GO:0005886">
    <property type="term" value="C:plasma membrane"/>
    <property type="evidence" value="ECO:0007669"/>
    <property type="project" value="TreeGrafter"/>
</dbReference>
<dbReference type="GO" id="GO:0022857">
    <property type="term" value="F:transmembrane transporter activity"/>
    <property type="evidence" value="ECO:0007669"/>
    <property type="project" value="InterPro"/>
</dbReference>
<evidence type="ECO:0000313" key="6">
    <source>
        <dbReference type="Proteomes" id="UP000053328"/>
    </source>
</evidence>